<feature type="compositionally biased region" description="Polar residues" evidence="2">
    <location>
        <begin position="100"/>
        <end position="110"/>
    </location>
</feature>
<keyword evidence="4" id="KW-1185">Reference proteome</keyword>
<feature type="coiled-coil region" evidence="1">
    <location>
        <begin position="1"/>
        <end position="35"/>
    </location>
</feature>
<keyword evidence="1" id="KW-0175">Coiled coil</keyword>
<sequence>MSRSKDEELLLEERIERIKKRNEEIKRRHLEVEADKQNAAKLNALVQPKALVEDWTNERSSYSSDLRRSQQSGQAPSDSSSYNRTTPHSQTPREGRHLEQTANISTGTSPKSRKSVAKTYTFGE</sequence>
<feature type="region of interest" description="Disordered" evidence="2">
    <location>
        <begin position="53"/>
        <end position="124"/>
    </location>
</feature>
<reference evidence="3" key="1">
    <citation type="submission" date="2021-03" db="EMBL/GenBank/DDBJ databases">
        <authorList>
            <person name="Tran Van P."/>
        </authorList>
    </citation>
    <scope>NUCLEOTIDE SEQUENCE</scope>
</reference>
<feature type="compositionally biased region" description="Polar residues" evidence="2">
    <location>
        <begin position="58"/>
        <end position="90"/>
    </location>
</feature>
<comment type="caution">
    <text evidence="3">The sequence shown here is derived from an EMBL/GenBank/DDBJ whole genome shotgun (WGS) entry which is preliminary data.</text>
</comment>
<protein>
    <submittedName>
        <fullName evidence="3">Uncharacterized protein</fullName>
    </submittedName>
</protein>
<dbReference type="Proteomes" id="UP001153148">
    <property type="component" value="Unassembled WGS sequence"/>
</dbReference>
<evidence type="ECO:0000256" key="1">
    <source>
        <dbReference type="SAM" id="Coils"/>
    </source>
</evidence>
<dbReference type="EMBL" id="CAJPIN010093387">
    <property type="protein sequence ID" value="CAG2068545.1"/>
    <property type="molecule type" value="Genomic_DNA"/>
</dbReference>
<gene>
    <name evidence="3" type="ORF">TPAB3V08_LOCUS15488</name>
</gene>
<evidence type="ECO:0000313" key="3">
    <source>
        <dbReference type="EMBL" id="CAG2068545.1"/>
    </source>
</evidence>
<name>A0ABN7PQS3_TIMPD</name>
<proteinExistence type="predicted"/>
<evidence type="ECO:0000313" key="4">
    <source>
        <dbReference type="Proteomes" id="UP001153148"/>
    </source>
</evidence>
<organism evidence="3 4">
    <name type="scientific">Timema podura</name>
    <name type="common">Walking stick</name>
    <dbReference type="NCBI Taxonomy" id="61482"/>
    <lineage>
        <taxon>Eukaryota</taxon>
        <taxon>Metazoa</taxon>
        <taxon>Ecdysozoa</taxon>
        <taxon>Arthropoda</taxon>
        <taxon>Hexapoda</taxon>
        <taxon>Insecta</taxon>
        <taxon>Pterygota</taxon>
        <taxon>Neoptera</taxon>
        <taxon>Polyneoptera</taxon>
        <taxon>Phasmatodea</taxon>
        <taxon>Timematodea</taxon>
        <taxon>Timematoidea</taxon>
        <taxon>Timematidae</taxon>
        <taxon>Timema</taxon>
    </lineage>
</organism>
<evidence type="ECO:0000256" key="2">
    <source>
        <dbReference type="SAM" id="MobiDB-lite"/>
    </source>
</evidence>
<feature type="non-terminal residue" evidence="3">
    <location>
        <position position="124"/>
    </location>
</feature>
<accession>A0ABN7PQS3</accession>